<organism evidence="6">
    <name type="scientific">Siphoviridae sp. ctXPh6</name>
    <dbReference type="NCBI Taxonomy" id="2827578"/>
    <lineage>
        <taxon>Viruses</taxon>
        <taxon>Duplodnaviria</taxon>
        <taxon>Heunggongvirae</taxon>
        <taxon>Uroviricota</taxon>
        <taxon>Caudoviricetes</taxon>
    </lineage>
</organism>
<dbReference type="GO" id="GO:0031297">
    <property type="term" value="P:replication fork processing"/>
    <property type="evidence" value="ECO:0007669"/>
    <property type="project" value="TreeGrafter"/>
</dbReference>
<evidence type="ECO:0000256" key="1">
    <source>
        <dbReference type="ARBA" id="ARBA00022603"/>
    </source>
</evidence>
<evidence type="ECO:0000259" key="5">
    <source>
        <dbReference type="PROSITE" id="PS51192"/>
    </source>
</evidence>
<dbReference type="PROSITE" id="PS51192">
    <property type="entry name" value="HELICASE_ATP_BIND_1"/>
    <property type="match status" value="1"/>
</dbReference>
<dbReference type="GO" id="GO:0006281">
    <property type="term" value="P:DNA repair"/>
    <property type="evidence" value="ECO:0007669"/>
    <property type="project" value="TreeGrafter"/>
</dbReference>
<feature type="domain" description="Helicase ATP-binding" evidence="5">
    <location>
        <begin position="67"/>
        <end position="221"/>
    </location>
</feature>
<keyword evidence="2" id="KW-0808">Transferase</keyword>
<dbReference type="GO" id="GO:0016787">
    <property type="term" value="F:hydrolase activity"/>
    <property type="evidence" value="ECO:0007669"/>
    <property type="project" value="UniProtKB-KW"/>
</dbReference>
<keyword evidence="6" id="KW-0347">Helicase</keyword>
<keyword evidence="3" id="KW-0378">Hydrolase</keyword>
<keyword evidence="6" id="KW-0067">ATP-binding</keyword>
<sequence length="861" mass="99648">MANHAVESTKEEKRMYRETGKRQAEEKNMKSYIEFLKDKVIKAPVSGIEVNPADISSVLKPHQRDAVLWALKGGRRALFEAFGLGKSIQQLEWCRVLIEKIGGKALIVCPLGVKQEFAEDAVHLLNIPAPTYVRNMEEVKAADNRILITNYERIRDGNIDPHYFTACSLDEASVLRSFGSKTYQTFLPKFKGVKYKLVATATPAPNRYKELIHYGGYLEIMDTGQALTRFFQRDSTKANNLTLYPHKEKEFWLWLSTWALFIQKPSDLGYSDEGYNLPPLQVNYHMLANTKPVNEEEKNGQVKLIKDFAVGLSAAAREKRESIDIRLAETRKIIDQSPAEHFIVWHDLESERHAIKHAIPEAKFIYGSQDMEEREKNTIGFSRGDFRILATKKELSGSGCNFQKHCHRQIFMGIDYEFNDFIQAIHRCYRFLQTKPVIIDIIYMETEQQVLEVLKKKWEQYNKLTESMEEIVRKYGLSRNDAIVEMQRSIGVEEVITKGKNYIAIHGDCVEETGKMQDNSVDMLLTSIPFGNHYEYCASYNDFGHNENTDKFFEQMDYLTPNLLRILKPGRVYACHVKDRVLFGNATGTGMPTIEPFHALTIMHYMKHGFQFFGMITVITDVVRENNQTYRLGWTEQCKDGTKMGVGCPEYILLFRKLPTDTSRAYADTPVTKNKEEYTRGQWQLDAHAFWRSSGNRQLSVDDLKDMPISDIRKLYNKYSKETVYDFDKHVEMANAMDEKNKLPATFMCIDPASWSPDVWDDVNRMRTLNTEQSQRRKQMHLCPLQFDIVDRLINRYTNEGETVLDPFGGLMTVPLEAMKAGRKGIGIELNPEYYRDGCWYLKREEDNQETPTLFDFMEGK</sequence>
<dbReference type="GO" id="GO:0004386">
    <property type="term" value="F:helicase activity"/>
    <property type="evidence" value="ECO:0007669"/>
    <property type="project" value="UniProtKB-KW"/>
</dbReference>
<dbReference type="Pfam" id="PF01555">
    <property type="entry name" value="N6_N4_Mtase"/>
    <property type="match status" value="1"/>
</dbReference>
<dbReference type="GO" id="GO:0003677">
    <property type="term" value="F:DNA binding"/>
    <property type="evidence" value="ECO:0007669"/>
    <property type="project" value="InterPro"/>
</dbReference>
<dbReference type="InterPro" id="IPR001091">
    <property type="entry name" value="RM_Methyltransferase"/>
</dbReference>
<dbReference type="SMART" id="SM00487">
    <property type="entry name" value="DEXDc"/>
    <property type="match status" value="1"/>
</dbReference>
<dbReference type="PRINTS" id="PR00508">
    <property type="entry name" value="S21N4MTFRASE"/>
</dbReference>
<dbReference type="SUPFAM" id="SSF53335">
    <property type="entry name" value="S-adenosyl-L-methionine-dependent methyltransferases"/>
    <property type="match status" value="1"/>
</dbReference>
<feature type="compositionally biased region" description="Basic and acidic residues" evidence="4">
    <location>
        <begin position="7"/>
        <end position="23"/>
    </location>
</feature>
<dbReference type="Gene3D" id="3.40.50.150">
    <property type="entry name" value="Vaccinia Virus protein VP39"/>
    <property type="match status" value="1"/>
</dbReference>
<name>A0A8S5LJE5_9CAUD</name>
<dbReference type="InterPro" id="IPR038718">
    <property type="entry name" value="SNF2-like_sf"/>
</dbReference>
<dbReference type="GO" id="GO:0008170">
    <property type="term" value="F:N-methyltransferase activity"/>
    <property type="evidence" value="ECO:0007669"/>
    <property type="project" value="InterPro"/>
</dbReference>
<dbReference type="InterPro" id="IPR029063">
    <property type="entry name" value="SAM-dependent_MTases_sf"/>
</dbReference>
<reference evidence="6" key="1">
    <citation type="journal article" date="2021" name="Proc. Natl. Acad. Sci. U.S.A.">
        <title>A Catalog of Tens of Thousands of Viruses from Human Metagenomes Reveals Hidden Associations with Chronic Diseases.</title>
        <authorList>
            <person name="Tisza M.J."/>
            <person name="Buck C.B."/>
        </authorList>
    </citation>
    <scope>NUCLEOTIDE SEQUENCE</scope>
    <source>
        <strain evidence="6">CtXPh6</strain>
    </source>
</reference>
<dbReference type="InterPro" id="IPR027417">
    <property type="entry name" value="P-loop_NTPase"/>
</dbReference>
<dbReference type="Gene3D" id="3.40.50.300">
    <property type="entry name" value="P-loop containing nucleotide triphosphate hydrolases"/>
    <property type="match status" value="1"/>
</dbReference>
<accession>A0A8S5LJE5</accession>
<dbReference type="Gene3D" id="3.40.50.10810">
    <property type="entry name" value="Tandem AAA-ATPase domain"/>
    <property type="match status" value="1"/>
</dbReference>
<evidence type="ECO:0000256" key="4">
    <source>
        <dbReference type="SAM" id="MobiDB-lite"/>
    </source>
</evidence>
<dbReference type="InterPro" id="IPR002941">
    <property type="entry name" value="DNA_methylase_N4/N6"/>
</dbReference>
<evidence type="ECO:0000313" key="6">
    <source>
        <dbReference type="EMBL" id="DAD70237.1"/>
    </source>
</evidence>
<evidence type="ECO:0000256" key="2">
    <source>
        <dbReference type="ARBA" id="ARBA00022679"/>
    </source>
</evidence>
<dbReference type="PANTHER" id="PTHR45766:SF6">
    <property type="entry name" value="SWI_SNF-RELATED MATRIX-ASSOCIATED ACTIN-DEPENDENT REGULATOR OF CHROMATIN SUBFAMILY A-LIKE PROTEIN 1"/>
    <property type="match status" value="1"/>
</dbReference>
<dbReference type="SUPFAM" id="SSF52540">
    <property type="entry name" value="P-loop containing nucleoside triphosphate hydrolases"/>
    <property type="match status" value="2"/>
</dbReference>
<evidence type="ECO:0000256" key="3">
    <source>
        <dbReference type="ARBA" id="ARBA00022801"/>
    </source>
</evidence>
<dbReference type="EMBL" id="BK015862">
    <property type="protein sequence ID" value="DAD70237.1"/>
    <property type="molecule type" value="Genomic_DNA"/>
</dbReference>
<dbReference type="InterPro" id="IPR014001">
    <property type="entry name" value="Helicase_ATP-bd"/>
</dbReference>
<protein>
    <submittedName>
        <fullName evidence="6">Helicase of the snf2 rad54 family</fullName>
    </submittedName>
</protein>
<keyword evidence="6" id="KW-0547">Nucleotide-binding</keyword>
<feature type="region of interest" description="Disordered" evidence="4">
    <location>
        <begin position="1"/>
        <end position="23"/>
    </location>
</feature>
<proteinExistence type="predicted"/>
<dbReference type="GO" id="GO:0032259">
    <property type="term" value="P:methylation"/>
    <property type="evidence" value="ECO:0007669"/>
    <property type="project" value="UniProtKB-KW"/>
</dbReference>
<keyword evidence="1" id="KW-0489">Methyltransferase</keyword>
<dbReference type="PANTHER" id="PTHR45766">
    <property type="entry name" value="DNA ANNEALING HELICASE AND ENDONUCLEASE ZRANB3 FAMILY MEMBER"/>
    <property type="match status" value="1"/>
</dbReference>